<reference evidence="4" key="1">
    <citation type="submission" date="2021-02" db="EMBL/GenBank/DDBJ databases">
        <authorList>
            <person name="Dougan E. K."/>
            <person name="Rhodes N."/>
            <person name="Thang M."/>
            <person name="Chan C."/>
        </authorList>
    </citation>
    <scope>NUCLEOTIDE SEQUENCE</scope>
</reference>
<dbReference type="PROSITE" id="PS00028">
    <property type="entry name" value="ZINC_FINGER_C2H2_1"/>
    <property type="match status" value="1"/>
</dbReference>
<feature type="region of interest" description="Disordered" evidence="2">
    <location>
        <begin position="268"/>
        <end position="306"/>
    </location>
</feature>
<evidence type="ECO:0000313" key="4">
    <source>
        <dbReference type="EMBL" id="CAE7942908.1"/>
    </source>
</evidence>
<dbReference type="Pfam" id="PF03372">
    <property type="entry name" value="Exo_endo_phos"/>
    <property type="match status" value="1"/>
</dbReference>
<protein>
    <recommendedName>
        <fullName evidence="3">C2H2-type domain-containing protein</fullName>
    </recommendedName>
</protein>
<feature type="region of interest" description="Disordered" evidence="2">
    <location>
        <begin position="1947"/>
        <end position="1970"/>
    </location>
</feature>
<evidence type="ECO:0000256" key="1">
    <source>
        <dbReference type="PROSITE-ProRule" id="PRU00042"/>
    </source>
</evidence>
<dbReference type="GO" id="GO:0003824">
    <property type="term" value="F:catalytic activity"/>
    <property type="evidence" value="ECO:0007669"/>
    <property type="project" value="InterPro"/>
</dbReference>
<keyword evidence="5" id="KW-1185">Reference proteome</keyword>
<accession>A0A813CGY8</accession>
<keyword evidence="1" id="KW-0863">Zinc-finger</keyword>
<keyword evidence="1" id="KW-0862">Zinc</keyword>
<evidence type="ECO:0000256" key="2">
    <source>
        <dbReference type="SAM" id="MobiDB-lite"/>
    </source>
</evidence>
<name>A0A813CGY8_9DINO</name>
<dbReference type="InterPro" id="IPR012337">
    <property type="entry name" value="RNaseH-like_sf"/>
</dbReference>
<dbReference type="SUPFAM" id="SSF56219">
    <property type="entry name" value="DNase I-like"/>
    <property type="match status" value="1"/>
</dbReference>
<organism evidence="4 5">
    <name type="scientific">Symbiodinium necroappetens</name>
    <dbReference type="NCBI Taxonomy" id="1628268"/>
    <lineage>
        <taxon>Eukaryota</taxon>
        <taxon>Sar</taxon>
        <taxon>Alveolata</taxon>
        <taxon>Dinophyceae</taxon>
        <taxon>Suessiales</taxon>
        <taxon>Symbiodiniaceae</taxon>
        <taxon>Symbiodinium</taxon>
    </lineage>
</organism>
<sequence length="2146" mass="234022">FAAFVTAPHWHASGHGVCFDSTFIDNRVYVAFVPEYVDAQELVHIADLPRQAGIAVWIGPDLQLLPPGHRTHVFPGMLVLFLTEETEPPVLLSLGQLLLLRHVWGTDVALSPPDFGPAYCLAGRGQGQLMLADLHNPTRYRRQISEATGANLHRMRIFASDPRPLDVALQGVPCRTVVAVGDRRRTTVPEVWHMAVFDCRLLERGWCAAYVVNGVLNVGSILDDFDADAPLGWRTVLLGGHPQSGLLPARPGQVFVLAYTVREGGEPAAHSDDVAAASSAAASSPAQRQADPDQSESTGDPEAAPLLQPTVAGGAVVSTEHRLPFLVLMPEYVPEVVVVQTSLPVTIEAACALVDEARDAHNQHRFPRLLPLQLQPPLDTPCLLAVPDWHFPGVPILIVSFVLPFRLFTVVVPSVIRVEDILHLARIETHDVMVFVRDLPWASPLSDRLQVQAGALFTVFPAGAPVVPPLPLSVMLASSEGWRSAPIALGPFEPGVWLFTELSNFRFHVNGQSGRHLRAAAADHLSLPEAELTFLPTSPAVRDHARGASRSLAYVPDLRIPGKCWSLNSGKEDPGGPRRTLDNIPVQETNVVIRPLLLPSQMPALAAHREESSNTPLPKADQFYRGDVPVSGVCCWACVFCCGLLPEPDVPFAYFVVLLLARARPAVDGQHLGVSDKALEVRSGLTGESTVMDVQIGPTLLEEAVRCPDSEAFFLSRTLLEVLVDYFMPQASGTCQKCPAQPETGLPVQVRLCERLPLTAHQASVLKLESLVPARTSLPGLDWLDTDLGPLLRDPLVPSHKRRLFEAVQLSNQVPAQTSCTRLLAFSDGSTGVATAATGNCAAGQQDPNAALANFTTYLRQLAAQRVSLTHAHVKGHSGQLGNELCDELAKHCRRRPPASDQVILPEWPARVFEHPLKPWLWLTASSSSDLPTLFSFESEALRMQSSPLPTLSDPGMGFVATPSSSEPVPLCCTFMSYNVLSLYDPHYTGKGQGGQGMRVVAKRDILKQQLKQMGVLFLGLQETRLPSSEVLPDKDFIMLHSSSDPQGHHGVALWVAKQVSYAVVADKPRFLQQEHLTVTGLSPRHITVQVTAPFLNWTVLVAHGPSGANTDVHAIAAFWARCRQDVAKRPRGSEVVVLTDANAWLGSVPSPSVSDYDSEPENIAGEIFHQFLAEMDLWVPSTFELCWPVDSLLSWVQLDFEALQVHPDHYPVVWQAVALYDSWVRQARYVIAGASGRLRQVGLQLRAALRQDRAQYLAGLVENISFSDIRDPKHLYRAVRKAFPSAASKRRRAFTPLPAVADKDGVLAADVNEQRALWREHFASLEAGELLPPGGYAQALMRQRAANSLQTPCFDLAVVPTLTSVEQSVLGLKHGKACGQDGLTAELLKVHSRGAARALLPVFVKGILGVQEPLELRGGALMPLAKKASAAFDCTKFRAILLSCVPSKMLHKHIRTCLSAHLCPQDLQAGVLPGVSTEVISLAAKVFQAFCHASARPWALIFFDVKSAFYRVVRQLLLPVGDSDQALLELFHRLRLPPASLSELKAHLESLATVSKSGCGEHLQRVATDVLQGTWFRLDKDAALTLTHCGTRPGDGLADLFFGFAFSAYLRAADEALLAAGLATPMPAPNGTEPWELSVPGTISCGSWADDFVHMHSQPAVVGLGRAIQKVTQVYVEQADSIGMELTFARDKTAALVATRFQEKDEFWPRHPTGTPSFLEVTSAISGITHSLPVVSAYCHLGGIVTATLTPAPDIGLRHALAANGVRSLGRRLFSAQKIPLSTRRALLRSLVLSKFVFGSSTIRFGAALHFCTWARHYVALWRALIPRTREARQPHAYTVLRTAAAPSPPLALARSVLLRQLATNGPRTLLRLLWVQWEADPAGSWLGSVASDVSHASLYLPAARVLHASPCPLKALLEAVWEDPGWWTRQLKKATKLWLTDLESCASQPSPAPEPAAGQTAPPAESSDNSQFFPCEFCGALFPLRKHLTVHLARRHDVISPTRLLASGPTCVACLRHYRTVARLQIHLKRSGACLYRSACLFPPLAMDEVREVESQDKAYKKRVLHGHWEDFAAPPAACQAQGPQQITAGERVEIEGEEIALGTLSRLFHPCPSFLRDIEAYVDGRSTEGPRGCAVRFWDRRPH</sequence>
<feature type="compositionally biased region" description="Low complexity" evidence="2">
    <location>
        <begin position="274"/>
        <end position="289"/>
    </location>
</feature>
<gene>
    <name evidence="4" type="ORF">SNEC2469_LOCUS34846</name>
</gene>
<feature type="domain" description="C2H2-type" evidence="3">
    <location>
        <begin position="1975"/>
        <end position="2003"/>
    </location>
</feature>
<dbReference type="GO" id="GO:0003676">
    <property type="term" value="F:nucleic acid binding"/>
    <property type="evidence" value="ECO:0007669"/>
    <property type="project" value="InterPro"/>
</dbReference>
<dbReference type="Gene3D" id="3.30.420.10">
    <property type="entry name" value="Ribonuclease H-like superfamily/Ribonuclease H"/>
    <property type="match status" value="1"/>
</dbReference>
<dbReference type="GO" id="GO:0008270">
    <property type="term" value="F:zinc ion binding"/>
    <property type="evidence" value="ECO:0007669"/>
    <property type="project" value="UniProtKB-KW"/>
</dbReference>
<dbReference type="InterPro" id="IPR036691">
    <property type="entry name" value="Endo/exonu/phosph_ase_sf"/>
</dbReference>
<dbReference type="OrthoDB" id="425424at2759"/>
<dbReference type="InterPro" id="IPR005135">
    <property type="entry name" value="Endo/exonuclease/phosphatase"/>
</dbReference>
<evidence type="ECO:0000259" key="3">
    <source>
        <dbReference type="PROSITE" id="PS50157"/>
    </source>
</evidence>
<dbReference type="Gene3D" id="3.60.10.10">
    <property type="entry name" value="Endonuclease/exonuclease/phosphatase"/>
    <property type="match status" value="1"/>
</dbReference>
<dbReference type="PROSITE" id="PS50157">
    <property type="entry name" value="ZINC_FINGER_C2H2_2"/>
    <property type="match status" value="1"/>
</dbReference>
<keyword evidence="1" id="KW-0479">Metal-binding</keyword>
<dbReference type="EMBL" id="CAJNJA010097997">
    <property type="protein sequence ID" value="CAE7942908.1"/>
    <property type="molecule type" value="Genomic_DNA"/>
</dbReference>
<proteinExistence type="predicted"/>
<evidence type="ECO:0000313" key="5">
    <source>
        <dbReference type="Proteomes" id="UP000601435"/>
    </source>
</evidence>
<dbReference type="Proteomes" id="UP000601435">
    <property type="component" value="Unassembled WGS sequence"/>
</dbReference>
<dbReference type="SUPFAM" id="SSF53098">
    <property type="entry name" value="Ribonuclease H-like"/>
    <property type="match status" value="1"/>
</dbReference>
<comment type="caution">
    <text evidence="4">The sequence shown here is derived from an EMBL/GenBank/DDBJ whole genome shotgun (WGS) entry which is preliminary data.</text>
</comment>
<dbReference type="InterPro" id="IPR036397">
    <property type="entry name" value="RNaseH_sf"/>
</dbReference>
<feature type="non-terminal residue" evidence="4">
    <location>
        <position position="2146"/>
    </location>
</feature>
<dbReference type="InterPro" id="IPR013087">
    <property type="entry name" value="Znf_C2H2_type"/>
</dbReference>